<proteinExistence type="inferred from homology"/>
<dbReference type="PANTHER" id="PTHR35146">
    <property type="entry name" value="UPF0178 PROTEIN YAII"/>
    <property type="match status" value="1"/>
</dbReference>
<dbReference type="InterPro" id="IPR003791">
    <property type="entry name" value="UPF0178"/>
</dbReference>
<dbReference type="NCBIfam" id="NF001095">
    <property type="entry name" value="PRK00124.1"/>
    <property type="match status" value="1"/>
</dbReference>
<sequence>MKIWIDADAAPTDVKQVVFRAAKRLNIETLLVANRALDTPRGLPMVKSILVREGADVADRFIAEHALPGELAITADIPLAGQLVEKGVFVIDPRGDEYSPDTIASRLSMRNFMDTLRGEVELGGGAAPYGDADKKAFAATFDRLLNKAVRREEKAARLEGGGTGDAQP</sequence>
<evidence type="ECO:0000313" key="3">
    <source>
        <dbReference type="EMBL" id="QEG41498.1"/>
    </source>
</evidence>
<dbReference type="PANTHER" id="PTHR35146:SF1">
    <property type="entry name" value="UPF0178 PROTEIN YAII"/>
    <property type="match status" value="1"/>
</dbReference>
<keyword evidence="4" id="KW-1185">Reference proteome</keyword>
<dbReference type="AlphaFoldDB" id="A0A5B9QR49"/>
<dbReference type="Pfam" id="PF02639">
    <property type="entry name" value="DUF188"/>
    <property type="match status" value="1"/>
</dbReference>
<organism evidence="3 4">
    <name type="scientific">Roseimaritima ulvae</name>
    <dbReference type="NCBI Taxonomy" id="980254"/>
    <lineage>
        <taxon>Bacteria</taxon>
        <taxon>Pseudomonadati</taxon>
        <taxon>Planctomycetota</taxon>
        <taxon>Planctomycetia</taxon>
        <taxon>Pirellulales</taxon>
        <taxon>Pirellulaceae</taxon>
        <taxon>Roseimaritima</taxon>
    </lineage>
</organism>
<dbReference type="HAMAP" id="MF_00489">
    <property type="entry name" value="UPF0178"/>
    <property type="match status" value="1"/>
</dbReference>
<evidence type="ECO:0000313" key="4">
    <source>
        <dbReference type="Proteomes" id="UP000325286"/>
    </source>
</evidence>
<protein>
    <recommendedName>
        <fullName evidence="2">UPF0178 protein UC8_35210</fullName>
    </recommendedName>
</protein>
<gene>
    <name evidence="3" type="ORF">UC8_35210</name>
</gene>
<evidence type="ECO:0000256" key="1">
    <source>
        <dbReference type="ARBA" id="ARBA00008522"/>
    </source>
</evidence>
<dbReference type="OrthoDB" id="9798918at2"/>
<dbReference type="KEGG" id="rul:UC8_35210"/>
<dbReference type="RefSeq" id="WP_068134997.1">
    <property type="nucleotide sequence ID" value="NZ_CP042914.1"/>
</dbReference>
<reference evidence="3 4" key="1">
    <citation type="submission" date="2019-08" db="EMBL/GenBank/DDBJ databases">
        <title>Deep-cultivation of Planctomycetes and their phenomic and genomic characterization uncovers novel biology.</title>
        <authorList>
            <person name="Wiegand S."/>
            <person name="Jogler M."/>
            <person name="Boedeker C."/>
            <person name="Pinto D."/>
            <person name="Vollmers J."/>
            <person name="Rivas-Marin E."/>
            <person name="Kohn T."/>
            <person name="Peeters S.H."/>
            <person name="Heuer A."/>
            <person name="Rast P."/>
            <person name="Oberbeckmann S."/>
            <person name="Bunk B."/>
            <person name="Jeske O."/>
            <person name="Meyerdierks A."/>
            <person name="Storesund J.E."/>
            <person name="Kallscheuer N."/>
            <person name="Luecker S."/>
            <person name="Lage O.M."/>
            <person name="Pohl T."/>
            <person name="Merkel B.J."/>
            <person name="Hornburger P."/>
            <person name="Mueller R.-W."/>
            <person name="Bruemmer F."/>
            <person name="Labrenz M."/>
            <person name="Spormann A.M."/>
            <person name="Op den Camp H."/>
            <person name="Overmann J."/>
            <person name="Amann R."/>
            <person name="Jetten M.S.M."/>
            <person name="Mascher T."/>
            <person name="Medema M.H."/>
            <person name="Devos D.P."/>
            <person name="Kaster A.-K."/>
            <person name="Ovreas L."/>
            <person name="Rohde M."/>
            <person name="Galperin M.Y."/>
            <person name="Jogler C."/>
        </authorList>
    </citation>
    <scope>NUCLEOTIDE SEQUENCE [LARGE SCALE GENOMIC DNA]</scope>
    <source>
        <strain evidence="3 4">UC8</strain>
    </source>
</reference>
<evidence type="ECO:0000256" key="2">
    <source>
        <dbReference type="HAMAP-Rule" id="MF_00489"/>
    </source>
</evidence>
<dbReference type="CDD" id="cd18720">
    <property type="entry name" value="PIN_YqxD-like"/>
    <property type="match status" value="1"/>
</dbReference>
<dbReference type="Proteomes" id="UP000325286">
    <property type="component" value="Chromosome"/>
</dbReference>
<accession>A0A5B9QR49</accession>
<dbReference type="EMBL" id="CP042914">
    <property type="protein sequence ID" value="QEG41498.1"/>
    <property type="molecule type" value="Genomic_DNA"/>
</dbReference>
<comment type="similarity">
    <text evidence="1 2">Belongs to the UPF0178 family.</text>
</comment>
<name>A0A5B9QR49_9BACT</name>